<dbReference type="SMART" id="SM00866">
    <property type="entry name" value="UTRA"/>
    <property type="match status" value="1"/>
</dbReference>
<gene>
    <name evidence="5" type="ORF">GA0070563_12174</name>
</gene>
<dbReference type="SUPFAM" id="SSF64288">
    <property type="entry name" value="Chorismate lyase-like"/>
    <property type="match status" value="1"/>
</dbReference>
<dbReference type="PROSITE" id="PS50949">
    <property type="entry name" value="HTH_GNTR"/>
    <property type="match status" value="1"/>
</dbReference>
<dbReference type="SUPFAM" id="SSF46785">
    <property type="entry name" value="Winged helix' DNA-binding domain"/>
    <property type="match status" value="1"/>
</dbReference>
<evidence type="ECO:0000313" key="6">
    <source>
        <dbReference type="Proteomes" id="UP000183585"/>
    </source>
</evidence>
<keyword evidence="2" id="KW-0238">DNA-binding</keyword>
<accession>A0A1C5AVP3</accession>
<dbReference type="PANTHER" id="PTHR44846">
    <property type="entry name" value="MANNOSYL-D-GLYCERATE TRANSPORT/METABOLISM SYSTEM REPRESSOR MNGR-RELATED"/>
    <property type="match status" value="1"/>
</dbReference>
<dbReference type="InterPro" id="IPR000524">
    <property type="entry name" value="Tscrpt_reg_HTH_GntR"/>
</dbReference>
<dbReference type="GO" id="GO:0045892">
    <property type="term" value="P:negative regulation of DNA-templated transcription"/>
    <property type="evidence" value="ECO:0007669"/>
    <property type="project" value="TreeGrafter"/>
</dbReference>
<dbReference type="RefSeq" id="WP_074479007.1">
    <property type="nucleotide sequence ID" value="NZ_FMCT01000021.1"/>
</dbReference>
<evidence type="ECO:0000256" key="1">
    <source>
        <dbReference type="ARBA" id="ARBA00023015"/>
    </source>
</evidence>
<dbReference type="InterPro" id="IPR036388">
    <property type="entry name" value="WH-like_DNA-bd_sf"/>
</dbReference>
<dbReference type="InterPro" id="IPR028978">
    <property type="entry name" value="Chorismate_lyase_/UTRA_dom_sf"/>
</dbReference>
<dbReference type="InterPro" id="IPR011663">
    <property type="entry name" value="UTRA"/>
</dbReference>
<dbReference type="Pfam" id="PF00392">
    <property type="entry name" value="GntR"/>
    <property type="match status" value="1"/>
</dbReference>
<dbReference type="EMBL" id="FMCT01000021">
    <property type="protein sequence ID" value="SCF49267.1"/>
    <property type="molecule type" value="Genomic_DNA"/>
</dbReference>
<keyword evidence="3" id="KW-0804">Transcription</keyword>
<dbReference type="GO" id="GO:0003677">
    <property type="term" value="F:DNA binding"/>
    <property type="evidence" value="ECO:0007669"/>
    <property type="project" value="UniProtKB-KW"/>
</dbReference>
<organism evidence="5 6">
    <name type="scientific">Micromonospora carbonacea</name>
    <dbReference type="NCBI Taxonomy" id="47853"/>
    <lineage>
        <taxon>Bacteria</taxon>
        <taxon>Bacillati</taxon>
        <taxon>Actinomycetota</taxon>
        <taxon>Actinomycetes</taxon>
        <taxon>Micromonosporales</taxon>
        <taxon>Micromonosporaceae</taxon>
        <taxon>Micromonospora</taxon>
    </lineage>
</organism>
<evidence type="ECO:0000256" key="2">
    <source>
        <dbReference type="ARBA" id="ARBA00023125"/>
    </source>
</evidence>
<dbReference type="SMART" id="SM00345">
    <property type="entry name" value="HTH_GNTR"/>
    <property type="match status" value="1"/>
</dbReference>
<dbReference type="InterPro" id="IPR036390">
    <property type="entry name" value="WH_DNA-bd_sf"/>
</dbReference>
<dbReference type="Gene3D" id="1.10.10.10">
    <property type="entry name" value="Winged helix-like DNA-binding domain superfamily/Winged helix DNA-binding domain"/>
    <property type="match status" value="1"/>
</dbReference>
<keyword evidence="6" id="KW-1185">Reference proteome</keyword>
<keyword evidence="1" id="KW-0805">Transcription regulation</keyword>
<dbReference type="InterPro" id="IPR050679">
    <property type="entry name" value="Bact_HTH_transcr_reg"/>
</dbReference>
<feature type="domain" description="HTH gntR-type" evidence="4">
    <location>
        <begin position="9"/>
        <end position="77"/>
    </location>
</feature>
<protein>
    <submittedName>
        <fullName evidence="5">GntR family transcriptional regulator</fullName>
    </submittedName>
</protein>
<evidence type="ECO:0000256" key="3">
    <source>
        <dbReference type="ARBA" id="ARBA00023163"/>
    </source>
</evidence>
<evidence type="ECO:0000259" key="4">
    <source>
        <dbReference type="PROSITE" id="PS50949"/>
    </source>
</evidence>
<dbReference type="Pfam" id="PF07702">
    <property type="entry name" value="UTRA"/>
    <property type="match status" value="1"/>
</dbReference>
<dbReference type="Gene3D" id="3.40.1410.10">
    <property type="entry name" value="Chorismate lyase-like"/>
    <property type="match status" value="1"/>
</dbReference>
<dbReference type="Proteomes" id="UP000183585">
    <property type="component" value="Unassembled WGS sequence"/>
</dbReference>
<dbReference type="PRINTS" id="PR00035">
    <property type="entry name" value="HTHGNTR"/>
</dbReference>
<dbReference type="AlphaFoldDB" id="A0A1C5AVP3"/>
<proteinExistence type="predicted"/>
<dbReference type="GO" id="GO:0003700">
    <property type="term" value="F:DNA-binding transcription factor activity"/>
    <property type="evidence" value="ECO:0007669"/>
    <property type="project" value="InterPro"/>
</dbReference>
<dbReference type="CDD" id="cd07377">
    <property type="entry name" value="WHTH_GntR"/>
    <property type="match status" value="1"/>
</dbReference>
<sequence length="261" mass="28870">MTDELGARAPKYLQIAAELRRSIRDGDLKAGERLPAETALAERFRVSPITLRNAMGVLRAEGLIESRHGVGTFVRESRRLQRRSRHRYGRARSDQRLLTAHLRHDIVFAGKAPVRGEIAAAMGVPAGSEVVVRRRHLYDQETGRPEEIGASYIPTDIAGGTYLETPQVVPKALFLCIEELSGKRYATARDHWFSRLPTAEEAAALELPTGAPVMQVIHVARADDGSVLEVSESIWPADRIVVIDEYPVEPEPAQPDTPSEV</sequence>
<dbReference type="PANTHER" id="PTHR44846:SF17">
    <property type="entry name" value="GNTR-FAMILY TRANSCRIPTIONAL REGULATOR"/>
    <property type="match status" value="1"/>
</dbReference>
<evidence type="ECO:0000313" key="5">
    <source>
        <dbReference type="EMBL" id="SCF49267.1"/>
    </source>
</evidence>
<name>A0A1C5AVP3_9ACTN</name>
<reference evidence="6" key="1">
    <citation type="submission" date="2016-06" db="EMBL/GenBank/DDBJ databases">
        <authorList>
            <person name="Varghese N."/>
            <person name="Submissions Spin"/>
        </authorList>
    </citation>
    <scope>NUCLEOTIDE SEQUENCE [LARGE SCALE GENOMIC DNA]</scope>
    <source>
        <strain evidence="6">DSM 43168</strain>
    </source>
</reference>